<evidence type="ECO:0000256" key="2">
    <source>
        <dbReference type="ARBA" id="ARBA00023015"/>
    </source>
</evidence>
<evidence type="ECO:0000256" key="4">
    <source>
        <dbReference type="ARBA" id="ARBA00023242"/>
    </source>
</evidence>
<evidence type="ECO:0000313" key="7">
    <source>
        <dbReference type="EMBL" id="BBG95830.1"/>
    </source>
</evidence>
<feature type="domain" description="BHLH" evidence="6">
    <location>
        <begin position="407"/>
        <end position="456"/>
    </location>
</feature>
<dbReference type="PANTHER" id="PTHR36066:SF2">
    <property type="entry name" value="TRANSCRIPTION FACTOR BHLH145"/>
    <property type="match status" value="1"/>
</dbReference>
<gene>
    <name evidence="7" type="ORF">Prudu_004478</name>
</gene>
<dbReference type="Gene3D" id="4.10.280.10">
    <property type="entry name" value="Helix-loop-helix DNA-binding domain"/>
    <property type="match status" value="1"/>
</dbReference>
<dbReference type="GO" id="GO:0005634">
    <property type="term" value="C:nucleus"/>
    <property type="evidence" value="ECO:0007669"/>
    <property type="project" value="UniProtKB-SubCell"/>
</dbReference>
<feature type="compositionally biased region" description="Polar residues" evidence="5">
    <location>
        <begin position="327"/>
        <end position="337"/>
    </location>
</feature>
<dbReference type="CDD" id="cd18917">
    <property type="entry name" value="bHLH_AtSAC51_like"/>
    <property type="match status" value="1"/>
</dbReference>
<reference evidence="7" key="1">
    <citation type="journal article" date="2019" name="Science">
        <title>Mutation of a bHLH transcription factor allowed almond domestication.</title>
        <authorList>
            <person name="Sanchez-Perez R."/>
            <person name="Pavan S."/>
            <person name="Mazzeo R."/>
            <person name="Moldovan C."/>
            <person name="Aiese Cigliano R."/>
            <person name="Del Cueto J."/>
            <person name="Ricciardi F."/>
            <person name="Lotti C."/>
            <person name="Ricciardi L."/>
            <person name="Dicenta F."/>
            <person name="Lopez-Marques R.L."/>
            <person name="Lindberg Moller B."/>
        </authorList>
    </citation>
    <scope>NUCLEOTIDE SEQUENCE</scope>
</reference>
<keyword evidence="2" id="KW-0805">Transcription regulation</keyword>
<organism evidence="7">
    <name type="scientific">Prunus dulcis</name>
    <name type="common">Almond</name>
    <name type="synonym">Amygdalus dulcis</name>
    <dbReference type="NCBI Taxonomy" id="3755"/>
    <lineage>
        <taxon>Eukaryota</taxon>
        <taxon>Viridiplantae</taxon>
        <taxon>Streptophyta</taxon>
        <taxon>Embryophyta</taxon>
        <taxon>Tracheophyta</taxon>
        <taxon>Spermatophyta</taxon>
        <taxon>Magnoliopsida</taxon>
        <taxon>eudicotyledons</taxon>
        <taxon>Gunneridae</taxon>
        <taxon>Pentapetalae</taxon>
        <taxon>rosids</taxon>
        <taxon>fabids</taxon>
        <taxon>Rosales</taxon>
        <taxon>Rosaceae</taxon>
        <taxon>Amygdaloideae</taxon>
        <taxon>Amygdaleae</taxon>
        <taxon>Prunus</taxon>
    </lineage>
</organism>
<evidence type="ECO:0000256" key="1">
    <source>
        <dbReference type="ARBA" id="ARBA00004123"/>
    </source>
</evidence>
<dbReference type="PANTHER" id="PTHR36066">
    <property type="entry name" value="TRANSCRIPTION FACTOR BHLH145"/>
    <property type="match status" value="1"/>
</dbReference>
<dbReference type="EMBL" id="AP019297">
    <property type="protein sequence ID" value="BBG95830.1"/>
    <property type="molecule type" value="Genomic_DNA"/>
</dbReference>
<feature type="compositionally biased region" description="Acidic residues" evidence="5">
    <location>
        <begin position="315"/>
        <end position="326"/>
    </location>
</feature>
<dbReference type="PROSITE" id="PS50888">
    <property type="entry name" value="BHLH"/>
    <property type="match status" value="1"/>
</dbReference>
<evidence type="ECO:0000259" key="6">
    <source>
        <dbReference type="PROSITE" id="PS50888"/>
    </source>
</evidence>
<dbReference type="Pfam" id="PF23173">
    <property type="entry name" value="bHLH_SAC51"/>
    <property type="match status" value="1"/>
</dbReference>
<dbReference type="InterPro" id="IPR037546">
    <property type="entry name" value="SAC51-like"/>
</dbReference>
<keyword evidence="4" id="KW-0539">Nucleus</keyword>
<dbReference type="InterPro" id="IPR036638">
    <property type="entry name" value="HLH_DNA-bd_sf"/>
</dbReference>
<evidence type="ECO:0000256" key="5">
    <source>
        <dbReference type="SAM" id="MobiDB-lite"/>
    </source>
</evidence>
<dbReference type="AlphaFoldDB" id="A0A4Y1QVD6"/>
<protein>
    <submittedName>
        <fullName evidence="7">Sequence-specific DNA binding transcription factor</fullName>
    </submittedName>
</protein>
<feature type="region of interest" description="Disordered" evidence="5">
    <location>
        <begin position="315"/>
        <end position="337"/>
    </location>
</feature>
<evidence type="ECO:0000256" key="3">
    <source>
        <dbReference type="ARBA" id="ARBA00023163"/>
    </source>
</evidence>
<feature type="region of interest" description="Disordered" evidence="5">
    <location>
        <begin position="282"/>
        <end position="303"/>
    </location>
</feature>
<sequence length="468" mass="51497">LRALPTGIEEEVVEIDKLACGLLNLVLGFTVWWTSCCLEDCSHSQNIQVPGSCLVMVCQAASQTRFRALKHENGIDGSATIIVRVIACFQPLQDCQAEYFRHLLKPVTFWTWIPQLHLGWQPPDPNSFGSPLGLGQQNFISAYGNPGTNMPVPNGTSPAYASPELPHPQLGRPNEPHGWFYCLPRIRQAFVPAAHSVLREKLSACRYESPGDTLVPNADSVCEQKRLLVNNSSGDQTTFVFGSGIVNPLLCRTSWNPNQQGAYYLNGDDPQTGRDLKNLSGANLTDELKGNDESGAQSEMHEDTEELNALLYSDGDSDYTEEDDEVTSTGHSPSTMTVHDKKNWFEERTEEVASSAGVTKKRKLFDGGYGEVPSIMDTASSMKPNRSLELEDDAESSCACNRSSGFREVDSLSSNKKMRKEKIRETVNILQNIIPGGKGKDAMVVLDEAIDYLKSLKLKAKAFGLDSL</sequence>
<feature type="non-terminal residue" evidence="7">
    <location>
        <position position="1"/>
    </location>
</feature>
<accession>A0A4Y1QVD6</accession>
<name>A0A4Y1QVD6_PRUDU</name>
<keyword evidence="3" id="KW-0804">Transcription</keyword>
<comment type="subcellular location">
    <subcellularLocation>
        <location evidence="1">Nucleus</location>
    </subcellularLocation>
</comment>
<dbReference type="InterPro" id="IPR011598">
    <property type="entry name" value="bHLH_dom"/>
</dbReference>
<proteinExistence type="predicted"/>
<dbReference type="GO" id="GO:0046983">
    <property type="term" value="F:protein dimerization activity"/>
    <property type="evidence" value="ECO:0007669"/>
    <property type="project" value="InterPro"/>
</dbReference>
<dbReference type="SUPFAM" id="SSF47459">
    <property type="entry name" value="HLH, helix-loop-helix DNA-binding domain"/>
    <property type="match status" value="1"/>
</dbReference>